<feature type="domain" description="Flagellar basal body rod protein N-terminal" evidence="9">
    <location>
        <begin position="4"/>
        <end position="34"/>
    </location>
</feature>
<comment type="similarity">
    <text evidence="2 8">Belongs to the flagella basal body rod proteins family.</text>
</comment>
<keyword evidence="12" id="KW-0969">Cilium</keyword>
<dbReference type="PROSITE" id="PS00588">
    <property type="entry name" value="FLAGELLA_BB_ROD"/>
    <property type="match status" value="1"/>
</dbReference>
<evidence type="ECO:0000256" key="6">
    <source>
        <dbReference type="ARBA" id="ARBA00032912"/>
    </source>
</evidence>
<dbReference type="Proteomes" id="UP001523392">
    <property type="component" value="Unassembled WGS sequence"/>
</dbReference>
<evidence type="ECO:0000313" key="12">
    <source>
        <dbReference type="EMBL" id="MCO6418413.1"/>
    </source>
</evidence>
<dbReference type="Pfam" id="PF06429">
    <property type="entry name" value="Flg_bbr_C"/>
    <property type="match status" value="1"/>
</dbReference>
<dbReference type="InterPro" id="IPR053967">
    <property type="entry name" value="LlgE_F_G-like_D1"/>
</dbReference>
<accession>A0ABT1D918</accession>
<organism evidence="12 13">
    <name type="scientific">Siccirubricoccus soli</name>
    <dbReference type="NCBI Taxonomy" id="2899147"/>
    <lineage>
        <taxon>Bacteria</taxon>
        <taxon>Pseudomonadati</taxon>
        <taxon>Pseudomonadota</taxon>
        <taxon>Alphaproteobacteria</taxon>
        <taxon>Acetobacterales</taxon>
        <taxon>Roseomonadaceae</taxon>
        <taxon>Siccirubricoccus</taxon>
    </lineage>
</organism>
<evidence type="ECO:0000256" key="7">
    <source>
        <dbReference type="NCBIfam" id="TIGR02488"/>
    </source>
</evidence>
<dbReference type="InterPro" id="IPR010930">
    <property type="entry name" value="Flg_bb/hook_C_dom"/>
</dbReference>
<evidence type="ECO:0000259" key="9">
    <source>
        <dbReference type="Pfam" id="PF00460"/>
    </source>
</evidence>
<dbReference type="NCBIfam" id="TIGR02488">
    <property type="entry name" value="flgG_G_neg"/>
    <property type="match status" value="1"/>
</dbReference>
<evidence type="ECO:0000256" key="8">
    <source>
        <dbReference type="RuleBase" id="RU362116"/>
    </source>
</evidence>
<evidence type="ECO:0000259" key="11">
    <source>
        <dbReference type="Pfam" id="PF22692"/>
    </source>
</evidence>
<comment type="caution">
    <text evidence="12">The sequence shown here is derived from an EMBL/GenBank/DDBJ whole genome shotgun (WGS) entry which is preliminary data.</text>
</comment>
<dbReference type="InterPro" id="IPR020013">
    <property type="entry name" value="Flagellar_FlgE/F/G"/>
</dbReference>
<evidence type="ECO:0000256" key="5">
    <source>
        <dbReference type="ARBA" id="ARBA00025933"/>
    </source>
</evidence>
<evidence type="ECO:0000256" key="2">
    <source>
        <dbReference type="ARBA" id="ARBA00009677"/>
    </source>
</evidence>
<evidence type="ECO:0000313" key="13">
    <source>
        <dbReference type="Proteomes" id="UP001523392"/>
    </source>
</evidence>
<dbReference type="SUPFAM" id="SSF117143">
    <property type="entry name" value="Flagellar hook protein flgE"/>
    <property type="match status" value="1"/>
</dbReference>
<name>A0ABT1D918_9PROT</name>
<dbReference type="InterPro" id="IPR037925">
    <property type="entry name" value="FlgE/F/G-like"/>
</dbReference>
<feature type="domain" description="Flagellar hook protein FlgE/F/G-like D1" evidence="11">
    <location>
        <begin position="96"/>
        <end position="158"/>
    </location>
</feature>
<keyword evidence="12" id="KW-0282">Flagellum</keyword>
<feature type="domain" description="Flagellar basal-body/hook protein C-terminal" evidence="10">
    <location>
        <begin position="216"/>
        <end position="260"/>
    </location>
</feature>
<dbReference type="PANTHER" id="PTHR30435">
    <property type="entry name" value="FLAGELLAR PROTEIN"/>
    <property type="match status" value="1"/>
</dbReference>
<reference evidence="12 13" key="1">
    <citation type="submission" date="2021-12" db="EMBL/GenBank/DDBJ databases">
        <title>Siccirubricoccus leaddurans sp. nov., a high concentration Zn2+ tolerance bacterium.</title>
        <authorList>
            <person name="Cao Y."/>
        </authorList>
    </citation>
    <scope>NUCLEOTIDE SEQUENCE [LARGE SCALE GENOMIC DNA]</scope>
    <source>
        <strain evidence="12 13">KC 17139</strain>
    </source>
</reference>
<protein>
    <recommendedName>
        <fullName evidence="3 7">Flagellar basal-body rod protein FlgG</fullName>
    </recommendedName>
    <alternativeName>
        <fullName evidence="6 8">Distal rod protein</fullName>
    </alternativeName>
</protein>
<dbReference type="RefSeq" id="WP_252955042.1">
    <property type="nucleotide sequence ID" value="NZ_JAFIRR010000128.1"/>
</dbReference>
<evidence type="ECO:0000256" key="4">
    <source>
        <dbReference type="ARBA" id="ARBA00023143"/>
    </source>
</evidence>
<evidence type="ECO:0000256" key="1">
    <source>
        <dbReference type="ARBA" id="ARBA00004117"/>
    </source>
</evidence>
<dbReference type="Pfam" id="PF22692">
    <property type="entry name" value="LlgE_F_G_D1"/>
    <property type="match status" value="1"/>
</dbReference>
<sequence>MRSLQIAGTGMLAQQTNVEVISNNIANMNTTGYKRRRAEFQDLIYETQRRVGSQSSENGTILPAGTQIGLGVKTAAIYRIAEQGSLNQTENRFDLAIRGNGFFQVQLPSGETAYTRDGTFGLSAEGQIVTAEGYLVLPGITIPAAAVDVTINVAGEVLAKLDGQINPQNVGQIQTAIFANEGGLEAIGDNLLLATPASGQAQLAAPGQPGHGQVLQGFLEASNVNVVSEITNLITAQRAYEMNSKVITASDEMLSTLSRMR</sequence>
<evidence type="ECO:0000259" key="10">
    <source>
        <dbReference type="Pfam" id="PF06429"/>
    </source>
</evidence>
<evidence type="ECO:0000256" key="3">
    <source>
        <dbReference type="ARBA" id="ARBA00017948"/>
    </source>
</evidence>
<keyword evidence="13" id="KW-1185">Reference proteome</keyword>
<dbReference type="PANTHER" id="PTHR30435:SF19">
    <property type="entry name" value="FLAGELLAR BASAL-BODY ROD PROTEIN FLGG"/>
    <property type="match status" value="1"/>
</dbReference>
<dbReference type="InterPro" id="IPR019776">
    <property type="entry name" value="Flagellar_basal_body_rod_CS"/>
</dbReference>
<proteinExistence type="inferred from homology"/>
<dbReference type="InterPro" id="IPR001444">
    <property type="entry name" value="Flag_bb_rod_N"/>
</dbReference>
<dbReference type="InterPro" id="IPR012834">
    <property type="entry name" value="FlgG_G_neg"/>
</dbReference>
<dbReference type="NCBIfam" id="TIGR03506">
    <property type="entry name" value="FlgEFG_subfam"/>
    <property type="match status" value="2"/>
</dbReference>
<keyword evidence="12" id="KW-0966">Cell projection</keyword>
<dbReference type="EMBL" id="JAFIRR010000128">
    <property type="protein sequence ID" value="MCO6418413.1"/>
    <property type="molecule type" value="Genomic_DNA"/>
</dbReference>
<gene>
    <name evidence="12" type="primary">flgG</name>
    <name evidence="12" type="ORF">JYK14_19915</name>
</gene>
<comment type="subunit">
    <text evidence="5 8">The basal body constitutes a major portion of the flagellar organelle and consists of four rings (L,P,S, and M) mounted on a central rod. The rod consists of about 26 subunits of FlgG in the distal portion, and FlgB, FlgC and FlgF are thought to build up the proximal portion of the rod with about 6 subunits each.</text>
</comment>
<dbReference type="Pfam" id="PF00460">
    <property type="entry name" value="Flg_bb_rod"/>
    <property type="match status" value="1"/>
</dbReference>
<comment type="subcellular location">
    <subcellularLocation>
        <location evidence="1 8">Bacterial flagellum basal body</location>
    </subcellularLocation>
</comment>
<keyword evidence="4 8" id="KW-0975">Bacterial flagellum</keyword>